<evidence type="ECO:0000313" key="2">
    <source>
        <dbReference type="Proteomes" id="UP001497516"/>
    </source>
</evidence>
<dbReference type="EMBL" id="OZ034816">
    <property type="protein sequence ID" value="CAL1373749.1"/>
    <property type="molecule type" value="Genomic_DNA"/>
</dbReference>
<sequence length="66" mass="7229">MSIRPFAANLECPLSELISQLRNSDMRSTACEIFLALTCTSSAKLLSTATSPEHHYNQSGTSDKPR</sequence>
<dbReference type="Proteomes" id="UP001497516">
    <property type="component" value="Chromosome 3"/>
</dbReference>
<keyword evidence="2" id="KW-1185">Reference proteome</keyword>
<name>A0AAV2DIG9_9ROSI</name>
<proteinExistence type="predicted"/>
<organism evidence="1 2">
    <name type="scientific">Linum trigynum</name>
    <dbReference type="NCBI Taxonomy" id="586398"/>
    <lineage>
        <taxon>Eukaryota</taxon>
        <taxon>Viridiplantae</taxon>
        <taxon>Streptophyta</taxon>
        <taxon>Embryophyta</taxon>
        <taxon>Tracheophyta</taxon>
        <taxon>Spermatophyta</taxon>
        <taxon>Magnoliopsida</taxon>
        <taxon>eudicotyledons</taxon>
        <taxon>Gunneridae</taxon>
        <taxon>Pentapetalae</taxon>
        <taxon>rosids</taxon>
        <taxon>fabids</taxon>
        <taxon>Malpighiales</taxon>
        <taxon>Linaceae</taxon>
        <taxon>Linum</taxon>
    </lineage>
</organism>
<evidence type="ECO:0000313" key="1">
    <source>
        <dbReference type="EMBL" id="CAL1373749.1"/>
    </source>
</evidence>
<dbReference type="AlphaFoldDB" id="A0AAV2DIG9"/>
<gene>
    <name evidence="1" type="ORF">LTRI10_LOCUS15664</name>
</gene>
<accession>A0AAV2DIG9</accession>
<protein>
    <submittedName>
        <fullName evidence="1">Uncharacterized protein</fullName>
    </submittedName>
</protein>
<reference evidence="1 2" key="1">
    <citation type="submission" date="2024-04" db="EMBL/GenBank/DDBJ databases">
        <authorList>
            <person name="Fracassetti M."/>
        </authorList>
    </citation>
    <scope>NUCLEOTIDE SEQUENCE [LARGE SCALE GENOMIC DNA]</scope>
</reference>